<organism evidence="1 2">
    <name type="scientific">Pleurodeles waltl</name>
    <name type="common">Iberian ribbed newt</name>
    <dbReference type="NCBI Taxonomy" id="8319"/>
    <lineage>
        <taxon>Eukaryota</taxon>
        <taxon>Metazoa</taxon>
        <taxon>Chordata</taxon>
        <taxon>Craniata</taxon>
        <taxon>Vertebrata</taxon>
        <taxon>Euteleostomi</taxon>
        <taxon>Amphibia</taxon>
        <taxon>Batrachia</taxon>
        <taxon>Caudata</taxon>
        <taxon>Salamandroidea</taxon>
        <taxon>Salamandridae</taxon>
        <taxon>Pleurodelinae</taxon>
        <taxon>Pleurodeles</taxon>
    </lineage>
</organism>
<name>A0AAV7P558_PLEWA</name>
<evidence type="ECO:0000313" key="1">
    <source>
        <dbReference type="EMBL" id="KAJ1123301.1"/>
    </source>
</evidence>
<evidence type="ECO:0000313" key="2">
    <source>
        <dbReference type="Proteomes" id="UP001066276"/>
    </source>
</evidence>
<reference evidence="1" key="1">
    <citation type="journal article" date="2022" name="bioRxiv">
        <title>Sequencing and chromosome-scale assembly of the giantPleurodeles waltlgenome.</title>
        <authorList>
            <person name="Brown T."/>
            <person name="Elewa A."/>
            <person name="Iarovenko S."/>
            <person name="Subramanian E."/>
            <person name="Araus A.J."/>
            <person name="Petzold A."/>
            <person name="Susuki M."/>
            <person name="Suzuki K.-i.T."/>
            <person name="Hayashi T."/>
            <person name="Toyoda A."/>
            <person name="Oliveira C."/>
            <person name="Osipova E."/>
            <person name="Leigh N.D."/>
            <person name="Simon A."/>
            <person name="Yun M.H."/>
        </authorList>
    </citation>
    <scope>NUCLEOTIDE SEQUENCE</scope>
    <source>
        <strain evidence="1">20211129_DDA</strain>
        <tissue evidence="1">Liver</tissue>
    </source>
</reference>
<protein>
    <submittedName>
        <fullName evidence="1">Uncharacterized protein</fullName>
    </submittedName>
</protein>
<comment type="caution">
    <text evidence="1">The sequence shown here is derived from an EMBL/GenBank/DDBJ whole genome shotgun (WGS) entry which is preliminary data.</text>
</comment>
<accession>A0AAV7P558</accession>
<sequence length="83" mass="9023">MKQDRAQLMVPGTSGVATDGCLQLPTGGSLKSTLTAHSSRFDEILAAVFDIKAMLEPKIDALKIDMGLLREDHKKLKERAENA</sequence>
<dbReference type="EMBL" id="JANPWB010000011">
    <property type="protein sequence ID" value="KAJ1123301.1"/>
    <property type="molecule type" value="Genomic_DNA"/>
</dbReference>
<gene>
    <name evidence="1" type="ORF">NDU88_001772</name>
</gene>
<dbReference type="Proteomes" id="UP001066276">
    <property type="component" value="Chromosome 7"/>
</dbReference>
<dbReference type="AlphaFoldDB" id="A0AAV7P558"/>
<proteinExistence type="predicted"/>
<keyword evidence="2" id="KW-1185">Reference proteome</keyword>